<comment type="function">
    <text evidence="1">Involved in cell wall beta(1-&gt;6) glucan synthesis.</text>
</comment>
<comment type="similarity">
    <text evidence="2">Belongs to the KRE9/KNH1 family.</text>
</comment>
<dbReference type="Proteomes" id="UP000568158">
    <property type="component" value="Unassembled WGS sequence"/>
</dbReference>
<dbReference type="Pfam" id="PF10342">
    <property type="entry name" value="Kre9_KNH"/>
    <property type="match status" value="1"/>
</dbReference>
<accession>A0A8H6BQL1</accession>
<dbReference type="GO" id="GO:0006078">
    <property type="term" value="P:(1-&gt;6)-beta-D-glucan biosynthetic process"/>
    <property type="evidence" value="ECO:0007669"/>
    <property type="project" value="InterPro"/>
</dbReference>
<dbReference type="PANTHER" id="PTHR28154:SF1">
    <property type="entry name" value="CELL WALL SYNTHESIS PROTEIN KNH1-RELATED"/>
    <property type="match status" value="1"/>
</dbReference>
<dbReference type="GO" id="GO:0042546">
    <property type="term" value="P:cell wall biogenesis"/>
    <property type="evidence" value="ECO:0007669"/>
    <property type="project" value="InterPro"/>
</dbReference>
<sequence length="266" mass="28297">MRFSLITFILTALATFCKADVDISSPSSSTSVTADSGEVSISIAWKDDGSSPDISEASTFTFKLCTGPNSDIVSVAVSSAVSASSLSGNKYSAKFDASKYSSGKFYIQVYTTFSTGGYSIHYSPRFKITGLTGSTAASGSGDSPDAQYSLPASSVNSASFSVPYVSQTGKTRYAPMQMQPGSTVTVTTWSRRFPSSAVTYYSTYKKSPVVLSTITPGWSYTMESLVNDATPAPFPSAVGWYPASKRLQSASLEGSARTIKKRRWDD</sequence>
<dbReference type="AlphaFoldDB" id="A0A8H6BQL1"/>
<comment type="caution">
    <text evidence="7">The sequence shown here is derived from an EMBL/GenBank/DDBJ whole genome shotgun (WGS) entry which is preliminary data.</text>
</comment>
<dbReference type="PANTHER" id="PTHR28154">
    <property type="entry name" value="CELL WALL SYNTHESIS PROTEIN KNH1-RELATED"/>
    <property type="match status" value="1"/>
</dbReference>
<evidence type="ECO:0000313" key="8">
    <source>
        <dbReference type="Proteomes" id="UP000568158"/>
    </source>
</evidence>
<dbReference type="EMBL" id="JABCYN010000002">
    <property type="protein sequence ID" value="KAF6016248.1"/>
    <property type="molecule type" value="Genomic_DNA"/>
</dbReference>
<reference evidence="7 8" key="1">
    <citation type="journal article" date="2020" name="Appl. Microbiol. Biotechnol.">
        <title>Targeted gene deletion in Brettanomyces bruxellensis with an expression-free CRISPR-Cas9 system.</title>
        <authorList>
            <person name="Varela C."/>
            <person name="Bartel C."/>
            <person name="Onetto C."/>
            <person name="Borneman A."/>
        </authorList>
    </citation>
    <scope>NUCLEOTIDE SEQUENCE [LARGE SCALE GENOMIC DNA]</scope>
    <source>
        <strain evidence="7 8">AWRI1613</strain>
    </source>
</reference>
<evidence type="ECO:0000256" key="2">
    <source>
        <dbReference type="ARBA" id="ARBA00006816"/>
    </source>
</evidence>
<evidence type="ECO:0000256" key="4">
    <source>
        <dbReference type="SAM" id="SignalP"/>
    </source>
</evidence>
<feature type="signal peptide" evidence="4">
    <location>
        <begin position="1"/>
        <end position="19"/>
    </location>
</feature>
<dbReference type="InterPro" id="IPR008659">
    <property type="entry name" value="Kre9/Knh1_C"/>
</dbReference>
<organism evidence="7 8">
    <name type="scientific">Dekkera bruxellensis</name>
    <name type="common">Brettanomyces custersii</name>
    <dbReference type="NCBI Taxonomy" id="5007"/>
    <lineage>
        <taxon>Eukaryota</taxon>
        <taxon>Fungi</taxon>
        <taxon>Dikarya</taxon>
        <taxon>Ascomycota</taxon>
        <taxon>Saccharomycotina</taxon>
        <taxon>Pichiomycetes</taxon>
        <taxon>Pichiales</taxon>
        <taxon>Pichiaceae</taxon>
        <taxon>Brettanomyces</taxon>
    </lineage>
</organism>
<dbReference type="GO" id="GO:0005576">
    <property type="term" value="C:extracellular region"/>
    <property type="evidence" value="ECO:0007669"/>
    <property type="project" value="TreeGrafter"/>
</dbReference>
<evidence type="ECO:0000313" key="7">
    <source>
        <dbReference type="EMBL" id="KAF6016248.1"/>
    </source>
</evidence>
<dbReference type="InterPro" id="IPR018466">
    <property type="entry name" value="Kre9/Knh1-like_N"/>
</dbReference>
<keyword evidence="3 4" id="KW-0732">Signal</keyword>
<feature type="domain" description="Yeast cell wall synthesis Kre9/Knh1 C-terminal" evidence="5">
    <location>
        <begin position="156"/>
        <end position="252"/>
    </location>
</feature>
<dbReference type="Pfam" id="PF05390">
    <property type="entry name" value="Kre9_KNH1_C"/>
    <property type="match status" value="1"/>
</dbReference>
<evidence type="ECO:0000259" key="6">
    <source>
        <dbReference type="Pfam" id="PF10342"/>
    </source>
</evidence>
<evidence type="ECO:0000259" key="5">
    <source>
        <dbReference type="Pfam" id="PF05390"/>
    </source>
</evidence>
<dbReference type="InterPro" id="IPR045328">
    <property type="entry name" value="Kre9/Knh1"/>
</dbReference>
<evidence type="ECO:0008006" key="9">
    <source>
        <dbReference type="Google" id="ProtNLM"/>
    </source>
</evidence>
<name>A0A8H6BQL1_DEKBR</name>
<feature type="chain" id="PRO_5034766022" description="Cell wall synthesis protein KRE9" evidence="4">
    <location>
        <begin position="20"/>
        <end position="266"/>
    </location>
</feature>
<evidence type="ECO:0000256" key="1">
    <source>
        <dbReference type="ARBA" id="ARBA00004010"/>
    </source>
</evidence>
<dbReference type="GO" id="GO:0031505">
    <property type="term" value="P:fungal-type cell wall organization"/>
    <property type="evidence" value="ECO:0007669"/>
    <property type="project" value="TreeGrafter"/>
</dbReference>
<gene>
    <name evidence="7" type="ORF">HII12_000146</name>
</gene>
<feature type="domain" description="Yeast cell wall synthesis Kre9/Knh1-like N-terminal" evidence="6">
    <location>
        <begin position="25"/>
        <end position="128"/>
    </location>
</feature>
<proteinExistence type="inferred from homology"/>
<protein>
    <recommendedName>
        <fullName evidence="9">Cell wall synthesis protein KRE9</fullName>
    </recommendedName>
</protein>
<dbReference type="OMA" id="YYYFQIY"/>
<evidence type="ECO:0000256" key="3">
    <source>
        <dbReference type="ARBA" id="ARBA00022729"/>
    </source>
</evidence>